<proteinExistence type="predicted"/>
<organism evidence="2 3">
    <name type="scientific">Crotalaria pallida</name>
    <name type="common">Smooth rattlebox</name>
    <name type="synonym">Crotalaria striata</name>
    <dbReference type="NCBI Taxonomy" id="3830"/>
    <lineage>
        <taxon>Eukaryota</taxon>
        <taxon>Viridiplantae</taxon>
        <taxon>Streptophyta</taxon>
        <taxon>Embryophyta</taxon>
        <taxon>Tracheophyta</taxon>
        <taxon>Spermatophyta</taxon>
        <taxon>Magnoliopsida</taxon>
        <taxon>eudicotyledons</taxon>
        <taxon>Gunneridae</taxon>
        <taxon>Pentapetalae</taxon>
        <taxon>rosids</taxon>
        <taxon>fabids</taxon>
        <taxon>Fabales</taxon>
        <taxon>Fabaceae</taxon>
        <taxon>Papilionoideae</taxon>
        <taxon>50 kb inversion clade</taxon>
        <taxon>genistoids sensu lato</taxon>
        <taxon>core genistoids</taxon>
        <taxon>Crotalarieae</taxon>
        <taxon>Crotalaria</taxon>
    </lineage>
</organism>
<dbReference type="AlphaFoldDB" id="A0AAN9F7C5"/>
<keyword evidence="3" id="KW-1185">Reference proteome</keyword>
<dbReference type="EMBL" id="JAYWIO010000004">
    <property type="protein sequence ID" value="KAK7270231.1"/>
    <property type="molecule type" value="Genomic_DNA"/>
</dbReference>
<dbReference type="Proteomes" id="UP001372338">
    <property type="component" value="Unassembled WGS sequence"/>
</dbReference>
<name>A0AAN9F7C5_CROPI</name>
<comment type="caution">
    <text evidence="2">The sequence shown here is derived from an EMBL/GenBank/DDBJ whole genome shotgun (WGS) entry which is preliminary data.</text>
</comment>
<dbReference type="PANTHER" id="PTHR35726">
    <property type="entry name" value="GLUTAMIC ACID-RICH PROTEIN-LIKE"/>
    <property type="match status" value="1"/>
</dbReference>
<sequence>MNIMDHADFSSYILFEATGDSEADFDPMMGGTYAYEHGRDEDDDDDDDALSCSYDVSDICIASEVNMYDESSCDGDVDDEKKEDEEIDGAYGASYCEDDEMQEENQRSYVSFDSSQDSVDEMEKNRLFWEACLAS</sequence>
<evidence type="ECO:0000256" key="1">
    <source>
        <dbReference type="SAM" id="MobiDB-lite"/>
    </source>
</evidence>
<reference evidence="2 3" key="1">
    <citation type="submission" date="2024-01" db="EMBL/GenBank/DDBJ databases">
        <title>The genomes of 5 underutilized Papilionoideae crops provide insights into root nodulation and disease resistanc.</title>
        <authorList>
            <person name="Yuan L."/>
        </authorList>
    </citation>
    <scope>NUCLEOTIDE SEQUENCE [LARGE SCALE GENOMIC DNA]</scope>
    <source>
        <strain evidence="2">ZHUSHIDOU_FW_LH</strain>
        <tissue evidence="2">Leaf</tissue>
    </source>
</reference>
<evidence type="ECO:0000313" key="3">
    <source>
        <dbReference type="Proteomes" id="UP001372338"/>
    </source>
</evidence>
<evidence type="ECO:0000313" key="2">
    <source>
        <dbReference type="EMBL" id="KAK7270231.1"/>
    </source>
</evidence>
<protein>
    <submittedName>
        <fullName evidence="2">Uncharacterized protein</fullName>
    </submittedName>
</protein>
<gene>
    <name evidence="2" type="ORF">RIF29_23232</name>
</gene>
<accession>A0AAN9F7C5</accession>
<dbReference type="PANTHER" id="PTHR35726:SF8">
    <property type="match status" value="1"/>
</dbReference>
<feature type="region of interest" description="Disordered" evidence="1">
    <location>
        <begin position="27"/>
        <end position="49"/>
    </location>
</feature>